<dbReference type="InterPro" id="IPR036397">
    <property type="entry name" value="RNaseH_sf"/>
</dbReference>
<organism evidence="1 2">
    <name type="scientific">Phytophthora cactorum</name>
    <dbReference type="NCBI Taxonomy" id="29920"/>
    <lineage>
        <taxon>Eukaryota</taxon>
        <taxon>Sar</taxon>
        <taxon>Stramenopiles</taxon>
        <taxon>Oomycota</taxon>
        <taxon>Peronosporomycetes</taxon>
        <taxon>Peronosporales</taxon>
        <taxon>Peronosporaceae</taxon>
        <taxon>Phytophthora</taxon>
    </lineage>
</organism>
<dbReference type="SUPFAM" id="SSF53098">
    <property type="entry name" value="Ribonuclease H-like"/>
    <property type="match status" value="1"/>
</dbReference>
<reference evidence="1 2" key="1">
    <citation type="submission" date="2018-01" db="EMBL/GenBank/DDBJ databases">
        <title>Draft genome of the strawberry crown rot pathogen Phytophthora cactorum.</title>
        <authorList>
            <person name="Armitage A.D."/>
            <person name="Lysoe E."/>
            <person name="Nellist C.F."/>
            <person name="Harrison R.J."/>
            <person name="Brurberg M.B."/>
        </authorList>
    </citation>
    <scope>NUCLEOTIDE SEQUENCE [LARGE SCALE GENOMIC DNA]</scope>
    <source>
        <strain evidence="1 2">10300</strain>
    </source>
</reference>
<evidence type="ECO:0000313" key="1">
    <source>
        <dbReference type="EMBL" id="RAW27399.1"/>
    </source>
</evidence>
<dbReference type="AlphaFoldDB" id="A0A329RT34"/>
<proteinExistence type="predicted"/>
<dbReference type="InterPro" id="IPR012337">
    <property type="entry name" value="RNaseH-like_sf"/>
</dbReference>
<dbReference type="InterPro" id="IPR050951">
    <property type="entry name" value="Retrovirus_Pol_polyprotein"/>
</dbReference>
<dbReference type="OrthoDB" id="117147at2759"/>
<gene>
    <name evidence="1" type="ORF">PC110_g16207</name>
</gene>
<accession>A0A329RT34</accession>
<dbReference type="EMBL" id="MJFZ01000567">
    <property type="protein sequence ID" value="RAW27399.1"/>
    <property type="molecule type" value="Genomic_DNA"/>
</dbReference>
<dbReference type="PANTHER" id="PTHR37984:SF5">
    <property type="entry name" value="PROTEIN NYNRIN-LIKE"/>
    <property type="match status" value="1"/>
</dbReference>
<sequence>MTTTHRAQSDGQIERQNRTLEDSLRCSISYNGNDWNDHLSTIEYAHATLVSTSKLSPFSVDTGRKPKNLLSVGERATQVPQSRVEYTSRFVQHRQQVIDRARKNLLNVLAAQKNFYDKRRIENPFKLGDLALLSTQDLDISHATAETTLRSRKFIPRFIGTVYHLGASWYRRPT</sequence>
<comment type="caution">
    <text evidence="1">The sequence shown here is derived from an EMBL/GenBank/DDBJ whole genome shotgun (WGS) entry which is preliminary data.</text>
</comment>
<name>A0A329RT34_9STRA</name>
<dbReference type="Proteomes" id="UP000251314">
    <property type="component" value="Unassembled WGS sequence"/>
</dbReference>
<dbReference type="PANTHER" id="PTHR37984">
    <property type="entry name" value="PROTEIN CBG26694"/>
    <property type="match status" value="1"/>
</dbReference>
<dbReference type="STRING" id="29920.A0A329RT34"/>
<dbReference type="GO" id="GO:0003676">
    <property type="term" value="F:nucleic acid binding"/>
    <property type="evidence" value="ECO:0007669"/>
    <property type="project" value="InterPro"/>
</dbReference>
<dbReference type="Gene3D" id="3.30.420.10">
    <property type="entry name" value="Ribonuclease H-like superfamily/Ribonuclease H"/>
    <property type="match status" value="1"/>
</dbReference>
<protein>
    <recommendedName>
        <fullName evidence="3">Integrase catalytic domain-containing protein</fullName>
    </recommendedName>
</protein>
<evidence type="ECO:0008006" key="3">
    <source>
        <dbReference type="Google" id="ProtNLM"/>
    </source>
</evidence>
<dbReference type="VEuPathDB" id="FungiDB:PC110_g16207"/>
<keyword evidence="2" id="KW-1185">Reference proteome</keyword>
<evidence type="ECO:0000313" key="2">
    <source>
        <dbReference type="Proteomes" id="UP000251314"/>
    </source>
</evidence>